<gene>
    <name evidence="2" type="ORF">D9613_008537</name>
</gene>
<evidence type="ECO:0000313" key="2">
    <source>
        <dbReference type="EMBL" id="KAF4616592.1"/>
    </source>
</evidence>
<dbReference type="InterPro" id="IPR011009">
    <property type="entry name" value="Kinase-like_dom_sf"/>
</dbReference>
<keyword evidence="3" id="KW-1185">Reference proteome</keyword>
<dbReference type="Proteomes" id="UP000521872">
    <property type="component" value="Unassembled WGS sequence"/>
</dbReference>
<evidence type="ECO:0000259" key="1">
    <source>
        <dbReference type="Pfam" id="PF01636"/>
    </source>
</evidence>
<name>A0A8H4QSJ9_9AGAR</name>
<comment type="caution">
    <text evidence="2">The sequence shown here is derived from an EMBL/GenBank/DDBJ whole genome shotgun (WGS) entry which is preliminary data.</text>
</comment>
<sequence length="333" mass="37778">MTNYTYQAVVNLEKAEESHGTANFIIKYAPPYRANRSSIPLDCKRGFFEYSALLHVPTHFNSGTTSIPVQIPEAIHHDDQAHILIITDLGQNSRTLKQCLVEDAKSLDVQQVGKALGEWLAELHIWGRTEAAAPLRRVLSQNNDLTDGPIRYACSRLLPEDDPLWKAVRAHIDDLRDLDKKGDSNFVVHGDFITGNVMVVPKVSQNGVKTTKLAVIDWEAANCRNFTWNDIGQMCAEMYFPTFFGHAGNLGTEMVSAFLKAYISRRELSEEERRMVIIRFGVHIFVWPGVTGWGDKMSVAECQKLGKEYVARAWKYDWDWLKESIVRNLVPIL</sequence>
<dbReference type="Gene3D" id="3.30.200.20">
    <property type="entry name" value="Phosphorylase Kinase, domain 1"/>
    <property type="match status" value="1"/>
</dbReference>
<proteinExistence type="predicted"/>
<reference evidence="2 3" key="1">
    <citation type="submission" date="2019-12" db="EMBL/GenBank/DDBJ databases">
        <authorList>
            <person name="Floudas D."/>
            <person name="Bentzer J."/>
            <person name="Ahren D."/>
            <person name="Johansson T."/>
            <person name="Persson P."/>
            <person name="Tunlid A."/>
        </authorList>
    </citation>
    <scope>NUCLEOTIDE SEQUENCE [LARGE SCALE GENOMIC DNA]</scope>
    <source>
        <strain evidence="2 3">CBS 102.39</strain>
    </source>
</reference>
<organism evidence="2 3">
    <name type="scientific">Agrocybe pediades</name>
    <dbReference type="NCBI Taxonomy" id="84607"/>
    <lineage>
        <taxon>Eukaryota</taxon>
        <taxon>Fungi</taxon>
        <taxon>Dikarya</taxon>
        <taxon>Basidiomycota</taxon>
        <taxon>Agaricomycotina</taxon>
        <taxon>Agaricomycetes</taxon>
        <taxon>Agaricomycetidae</taxon>
        <taxon>Agaricales</taxon>
        <taxon>Agaricineae</taxon>
        <taxon>Strophariaceae</taxon>
        <taxon>Agrocybe</taxon>
    </lineage>
</organism>
<dbReference type="SUPFAM" id="SSF56112">
    <property type="entry name" value="Protein kinase-like (PK-like)"/>
    <property type="match status" value="1"/>
</dbReference>
<protein>
    <recommendedName>
        <fullName evidence="1">Aminoglycoside phosphotransferase domain-containing protein</fullName>
    </recommendedName>
</protein>
<evidence type="ECO:0000313" key="3">
    <source>
        <dbReference type="Proteomes" id="UP000521872"/>
    </source>
</evidence>
<dbReference type="Gene3D" id="3.90.1200.10">
    <property type="match status" value="1"/>
</dbReference>
<accession>A0A8H4QSJ9</accession>
<feature type="domain" description="Aminoglycoside phosphotransferase" evidence="1">
    <location>
        <begin position="69"/>
        <end position="235"/>
    </location>
</feature>
<dbReference type="Pfam" id="PF01636">
    <property type="entry name" value="APH"/>
    <property type="match status" value="1"/>
</dbReference>
<dbReference type="EMBL" id="JAACJL010000031">
    <property type="protein sequence ID" value="KAF4616592.1"/>
    <property type="molecule type" value="Genomic_DNA"/>
</dbReference>
<dbReference type="AlphaFoldDB" id="A0A8H4QSJ9"/>
<dbReference type="InterPro" id="IPR002575">
    <property type="entry name" value="Aminoglycoside_PTrfase"/>
</dbReference>